<dbReference type="Proteomes" id="UP000681722">
    <property type="component" value="Unassembled WGS sequence"/>
</dbReference>
<dbReference type="AlphaFoldDB" id="A0A814EAL2"/>
<comment type="caution">
    <text evidence="2">The sequence shown here is derived from an EMBL/GenBank/DDBJ whole genome shotgun (WGS) entry which is preliminary data.</text>
</comment>
<evidence type="ECO:0000313" key="5">
    <source>
        <dbReference type="Proteomes" id="UP000663829"/>
    </source>
</evidence>
<name>A0A814EAL2_9BILA</name>
<evidence type="ECO:0000313" key="2">
    <source>
        <dbReference type="EMBL" id="CAF0966912.1"/>
    </source>
</evidence>
<dbReference type="Proteomes" id="UP000663829">
    <property type="component" value="Unassembled WGS sequence"/>
</dbReference>
<dbReference type="OrthoDB" id="10006501at2759"/>
<dbReference type="Proteomes" id="UP000682733">
    <property type="component" value="Unassembled WGS sequence"/>
</dbReference>
<accession>A0A814EAL2</accession>
<dbReference type="EMBL" id="CAJOBA010003154">
    <property type="protein sequence ID" value="CAF3672236.1"/>
    <property type="molecule type" value="Genomic_DNA"/>
</dbReference>
<proteinExistence type="predicted"/>
<dbReference type="EMBL" id="CAJOBC010002582">
    <property type="protein sequence ID" value="CAF3740400.1"/>
    <property type="molecule type" value="Genomic_DNA"/>
</dbReference>
<reference evidence="2" key="1">
    <citation type="submission" date="2021-02" db="EMBL/GenBank/DDBJ databases">
        <authorList>
            <person name="Nowell W R."/>
        </authorList>
    </citation>
    <scope>NUCLEOTIDE SEQUENCE</scope>
</reference>
<dbReference type="Pfam" id="PF18907">
    <property type="entry name" value="DUF5662"/>
    <property type="match status" value="1"/>
</dbReference>
<evidence type="ECO:0000313" key="3">
    <source>
        <dbReference type="EMBL" id="CAF3672236.1"/>
    </source>
</evidence>
<evidence type="ECO:0000313" key="4">
    <source>
        <dbReference type="EMBL" id="CAF3740400.1"/>
    </source>
</evidence>
<evidence type="ECO:0000313" key="1">
    <source>
        <dbReference type="EMBL" id="CAF0889802.1"/>
    </source>
</evidence>
<organism evidence="2 5">
    <name type="scientific">Didymodactylos carnosus</name>
    <dbReference type="NCBI Taxonomy" id="1234261"/>
    <lineage>
        <taxon>Eukaryota</taxon>
        <taxon>Metazoa</taxon>
        <taxon>Spiralia</taxon>
        <taxon>Gnathifera</taxon>
        <taxon>Rotifera</taxon>
        <taxon>Eurotatoria</taxon>
        <taxon>Bdelloidea</taxon>
        <taxon>Philodinida</taxon>
        <taxon>Philodinidae</taxon>
        <taxon>Didymodactylos</taxon>
    </lineage>
</organism>
<dbReference type="InterPro" id="IPR043721">
    <property type="entry name" value="DUF5662"/>
</dbReference>
<sequence length="210" mass="24899">MKLFEDISCFVRYLWTVIFHKLMVFIAGVRINIRLNGTGYQVSYKRLLLHDMSKFSIAEFWPYAIHFCGKAKEKETFHKAWLHHVASNDHHWEHFIPNYSDISNQLWNEPQLAQPPKEIPDDALMEMIADNIGATRSYEGHWPTKYKWTWLTNYYDKYILHLHSRIKMSALLCALGYADVLPSPFDWDSINILPDRNTVNRLRLLAKKDE</sequence>
<dbReference type="EMBL" id="CAJNOK010003153">
    <property type="protein sequence ID" value="CAF0889802.1"/>
    <property type="molecule type" value="Genomic_DNA"/>
</dbReference>
<protein>
    <submittedName>
        <fullName evidence="2">Uncharacterized protein</fullName>
    </submittedName>
</protein>
<gene>
    <name evidence="2" type="ORF">GPM918_LOCUS12027</name>
    <name evidence="1" type="ORF">OVA965_LOCUS9065</name>
    <name evidence="4" type="ORF">SRO942_LOCUS12028</name>
    <name evidence="3" type="ORF">TMI583_LOCUS9061</name>
</gene>
<dbReference type="EMBL" id="CAJNOQ010002582">
    <property type="protein sequence ID" value="CAF0966912.1"/>
    <property type="molecule type" value="Genomic_DNA"/>
</dbReference>
<dbReference type="Proteomes" id="UP000677228">
    <property type="component" value="Unassembled WGS sequence"/>
</dbReference>
<keyword evidence="5" id="KW-1185">Reference proteome</keyword>